<sequence>MAAILNHFTSNPIRPLLPLNKLKPLSSSTKTIQVTTTDSNPTNWSTINADVDARLKQALPIRDPIDVHQPMHDLVFSAPKTLVPALCTAACELVGGEHKDGVDVASALNLMLAASYTHQYLPNLLQRPNPPSFPHNIELLTGDGIYPLGFELLASPDGVGGDAERALRVILEVARAMGGQGLVEAQYMKVKRAKGELDVDCALMRMCERGEGSVYSCAAACGAIVGGACEEDVEKLRRYGFYVGMIHGLLDGVGREGDVEEEVKRLRFLALKELEGFDAEKVRAISSLVDADTTRCVQ</sequence>
<dbReference type="InterPro" id="IPR008949">
    <property type="entry name" value="Isoprenoid_synthase_dom_sf"/>
</dbReference>
<reference evidence="4" key="1">
    <citation type="submission" date="2016-09" db="EMBL/GenBank/DDBJ databases">
        <title>Transcriptome-wide identification and expression analysis of three short-chain isoprenyl diphosphate synthases genes families in Litsea cubeba.</title>
        <authorList>
            <person name="Wang Y."/>
        </authorList>
    </citation>
    <scope>NUCLEOTIDE SEQUENCE</scope>
    <source>
        <tissue evidence="4">Fruits</tissue>
    </source>
</reference>
<dbReference type="GO" id="GO:0004659">
    <property type="term" value="F:prenyltransferase activity"/>
    <property type="evidence" value="ECO:0007669"/>
    <property type="project" value="TreeGrafter"/>
</dbReference>
<protein>
    <submittedName>
        <fullName evidence="4">Heterdimeric geranyl diphosphate synthase small subunit protein 1</fullName>
    </submittedName>
</protein>
<dbReference type="SUPFAM" id="SSF48576">
    <property type="entry name" value="Terpenoid synthases"/>
    <property type="match status" value="1"/>
</dbReference>
<evidence type="ECO:0000313" key="4">
    <source>
        <dbReference type="EMBL" id="ART33311.1"/>
    </source>
</evidence>
<keyword evidence="3" id="KW-0460">Magnesium</keyword>
<name>A0A1Y0B6C2_LITCU</name>
<proteinExistence type="evidence at transcript level"/>
<dbReference type="AlphaFoldDB" id="A0A1Y0B6C2"/>
<dbReference type="EMBL" id="KX843686">
    <property type="protein sequence ID" value="ART33311.1"/>
    <property type="molecule type" value="mRNA"/>
</dbReference>
<evidence type="ECO:0000256" key="2">
    <source>
        <dbReference type="ARBA" id="ARBA00022723"/>
    </source>
</evidence>
<organism evidence="4">
    <name type="scientific">Litsea cubeba</name>
    <name type="common">Aromatic litsea</name>
    <name type="synonym">Laurus cubeba</name>
    <dbReference type="NCBI Taxonomy" id="155299"/>
    <lineage>
        <taxon>Eukaryota</taxon>
        <taxon>Viridiplantae</taxon>
        <taxon>Streptophyta</taxon>
        <taxon>Embryophyta</taxon>
        <taxon>Tracheophyta</taxon>
        <taxon>Spermatophyta</taxon>
        <taxon>Magnoliopsida</taxon>
        <taxon>Magnoliidae</taxon>
        <taxon>Laurales</taxon>
        <taxon>Lauraceae</taxon>
        <taxon>Litsea</taxon>
    </lineage>
</organism>
<evidence type="ECO:0000256" key="3">
    <source>
        <dbReference type="ARBA" id="ARBA00022842"/>
    </source>
</evidence>
<accession>A0A1Y0B6C2</accession>
<dbReference type="GO" id="GO:0046872">
    <property type="term" value="F:metal ion binding"/>
    <property type="evidence" value="ECO:0007669"/>
    <property type="project" value="UniProtKB-KW"/>
</dbReference>
<keyword evidence="2" id="KW-0479">Metal-binding</keyword>
<dbReference type="PANTHER" id="PTHR43281:SF6">
    <property type="entry name" value="HETERODIMERIC GERANYLGERANYL PYROPHOSPHATE SYNTHASE SMALL SUBUNIT, CHLOROPLASTIC-LIKE"/>
    <property type="match status" value="1"/>
</dbReference>
<dbReference type="Gene3D" id="1.10.600.10">
    <property type="entry name" value="Farnesyl Diphosphate Synthase"/>
    <property type="match status" value="1"/>
</dbReference>
<dbReference type="PANTHER" id="PTHR43281">
    <property type="entry name" value="FARNESYL DIPHOSPHATE SYNTHASE"/>
    <property type="match status" value="1"/>
</dbReference>
<evidence type="ECO:0000256" key="1">
    <source>
        <dbReference type="ARBA" id="ARBA00001946"/>
    </source>
</evidence>
<comment type="cofactor">
    <cofactor evidence="1">
        <name>Mg(2+)</name>
        <dbReference type="ChEBI" id="CHEBI:18420"/>
    </cofactor>
</comment>
<gene>
    <name evidence="4" type="primary">heGPPS.SSU1</name>
</gene>